<comment type="caution">
    <text evidence="7">The sequence shown here is derived from an EMBL/GenBank/DDBJ whole genome shotgun (WGS) entry which is preliminary data.</text>
</comment>
<dbReference type="Gene3D" id="3.30.565.10">
    <property type="entry name" value="Histidine kinase-like ATPase, C-terminal domain"/>
    <property type="match status" value="1"/>
</dbReference>
<feature type="domain" description="Response regulatory" evidence="6">
    <location>
        <begin position="815"/>
        <end position="932"/>
    </location>
</feature>
<name>A0A1F6G7I5_9PROT</name>
<dbReference type="InterPro" id="IPR036890">
    <property type="entry name" value="HATPase_C_sf"/>
</dbReference>
<dbReference type="PANTHER" id="PTHR45339">
    <property type="entry name" value="HYBRID SIGNAL TRANSDUCTION HISTIDINE KINASE J"/>
    <property type="match status" value="1"/>
</dbReference>
<evidence type="ECO:0000256" key="2">
    <source>
        <dbReference type="ARBA" id="ARBA00023012"/>
    </source>
</evidence>
<evidence type="ECO:0000259" key="6">
    <source>
        <dbReference type="PROSITE" id="PS50110"/>
    </source>
</evidence>
<proteinExistence type="predicted"/>
<feature type="transmembrane region" description="Helical" evidence="4">
    <location>
        <begin position="253"/>
        <end position="272"/>
    </location>
</feature>
<feature type="transmembrane region" description="Helical" evidence="4">
    <location>
        <begin position="322"/>
        <end position="342"/>
    </location>
</feature>
<dbReference type="InterPro" id="IPR001789">
    <property type="entry name" value="Sig_transdc_resp-reg_receiver"/>
</dbReference>
<dbReference type="STRING" id="1817772.A2527_09465"/>
<evidence type="ECO:0008006" key="9">
    <source>
        <dbReference type="Google" id="ProtNLM"/>
    </source>
</evidence>
<keyword evidence="4" id="KW-0472">Membrane</keyword>
<keyword evidence="2" id="KW-0902">Two-component regulatory system</keyword>
<dbReference type="InterPro" id="IPR011622">
    <property type="entry name" value="7TMR_DISM_rcpt_extracell_dom2"/>
</dbReference>
<dbReference type="InterPro" id="IPR005467">
    <property type="entry name" value="His_kinase_dom"/>
</dbReference>
<protein>
    <recommendedName>
        <fullName evidence="9">Response regulatory domain-containing protein</fullName>
    </recommendedName>
</protein>
<dbReference type="SUPFAM" id="SSF52172">
    <property type="entry name" value="CheY-like"/>
    <property type="match status" value="1"/>
</dbReference>
<feature type="transmembrane region" description="Helical" evidence="4">
    <location>
        <begin position="397"/>
        <end position="418"/>
    </location>
</feature>
<feature type="transmembrane region" description="Helical" evidence="4">
    <location>
        <begin position="348"/>
        <end position="365"/>
    </location>
</feature>
<gene>
    <name evidence="7" type="ORF">A2527_09465</name>
</gene>
<feature type="transmembrane region" description="Helical" evidence="4">
    <location>
        <begin position="292"/>
        <end position="310"/>
    </location>
</feature>
<dbReference type="SMART" id="SM00448">
    <property type="entry name" value="REC"/>
    <property type="match status" value="1"/>
</dbReference>
<dbReference type="CDD" id="cd17546">
    <property type="entry name" value="REC_hyHK_CKI1_RcsC-like"/>
    <property type="match status" value="1"/>
</dbReference>
<evidence type="ECO:0000313" key="7">
    <source>
        <dbReference type="EMBL" id="OGG94069.1"/>
    </source>
</evidence>
<dbReference type="SUPFAM" id="SSF55874">
    <property type="entry name" value="ATPase domain of HSP90 chaperone/DNA topoisomerase II/histidine kinase"/>
    <property type="match status" value="1"/>
</dbReference>
<evidence type="ECO:0000256" key="1">
    <source>
        <dbReference type="ARBA" id="ARBA00022553"/>
    </source>
</evidence>
<dbReference type="Gene3D" id="2.60.40.2380">
    <property type="match status" value="1"/>
</dbReference>
<dbReference type="InterPro" id="IPR011623">
    <property type="entry name" value="7TMR_DISM_rcpt_extracell_dom1"/>
</dbReference>
<dbReference type="Pfam" id="PF02518">
    <property type="entry name" value="HATPase_c"/>
    <property type="match status" value="1"/>
</dbReference>
<organism evidence="7 8">
    <name type="scientific">Candidatus Lambdaproteobacteria bacterium RIFOXYD2_FULL_50_16</name>
    <dbReference type="NCBI Taxonomy" id="1817772"/>
    <lineage>
        <taxon>Bacteria</taxon>
        <taxon>Pseudomonadati</taxon>
        <taxon>Pseudomonadota</taxon>
        <taxon>Candidatus Lambdaproteobacteria</taxon>
    </lineage>
</organism>
<dbReference type="Proteomes" id="UP000178449">
    <property type="component" value="Unassembled WGS sequence"/>
</dbReference>
<evidence type="ECO:0000256" key="4">
    <source>
        <dbReference type="SAM" id="Phobius"/>
    </source>
</evidence>
<dbReference type="Pfam" id="PF00072">
    <property type="entry name" value="Response_reg"/>
    <property type="match status" value="1"/>
</dbReference>
<feature type="modified residue" description="4-aspartylphosphate" evidence="3">
    <location>
        <position position="864"/>
    </location>
</feature>
<dbReference type="Pfam" id="PF07696">
    <property type="entry name" value="7TMR-DISMED2"/>
    <property type="match status" value="1"/>
</dbReference>
<dbReference type="InterPro" id="IPR003594">
    <property type="entry name" value="HATPase_dom"/>
</dbReference>
<dbReference type="GO" id="GO:0000160">
    <property type="term" value="P:phosphorelay signal transduction system"/>
    <property type="evidence" value="ECO:0007669"/>
    <property type="project" value="UniProtKB-KW"/>
</dbReference>
<dbReference type="InterPro" id="IPR011006">
    <property type="entry name" value="CheY-like_superfamily"/>
</dbReference>
<feature type="transmembrane region" description="Helical" evidence="4">
    <location>
        <begin position="227"/>
        <end position="248"/>
    </location>
</feature>
<keyword evidence="1 3" id="KW-0597">Phosphoprotein</keyword>
<keyword evidence="4" id="KW-0812">Transmembrane</keyword>
<keyword evidence="4" id="KW-1133">Transmembrane helix</keyword>
<evidence type="ECO:0000259" key="5">
    <source>
        <dbReference type="PROSITE" id="PS50109"/>
    </source>
</evidence>
<evidence type="ECO:0000313" key="8">
    <source>
        <dbReference type="Proteomes" id="UP000178449"/>
    </source>
</evidence>
<feature type="domain" description="Histidine kinase" evidence="5">
    <location>
        <begin position="477"/>
        <end position="677"/>
    </location>
</feature>
<dbReference type="PROSITE" id="PS50109">
    <property type="entry name" value="HIS_KIN"/>
    <property type="match status" value="1"/>
</dbReference>
<dbReference type="PROSITE" id="PS50110">
    <property type="entry name" value="RESPONSE_REGULATORY"/>
    <property type="match status" value="1"/>
</dbReference>
<evidence type="ECO:0000256" key="3">
    <source>
        <dbReference type="PROSITE-ProRule" id="PRU00169"/>
    </source>
</evidence>
<feature type="transmembrane region" description="Helical" evidence="4">
    <location>
        <begin position="374"/>
        <end position="391"/>
    </location>
</feature>
<dbReference type="EMBL" id="MFNE01000043">
    <property type="protein sequence ID" value="OGG94069.1"/>
    <property type="molecule type" value="Genomic_DNA"/>
</dbReference>
<sequence>MRSNSFLRNFDSLAKAEEKGAVNLPLVEVQKEQNRSEVMDLKQLGLLFLGLGWAASLAALPLELDSAQGLVEVEGAEFFEDASGRLQVEDLDLIDFKTPPAALVTLSRRTSEVSPHLWVRLTLKNLENQQVSWFVNFKDPIDSPAKLFQLDRLGQYNQTSSLGQVPFAKDQALASRPFFLVLLEPKQTRQLMIRLVLEPRFYQQSPRFELLTPKAWAEARELGRLGLGFYLGIGLLLFLLSLIGWLWLKAKGYVYYALAILTLGLGECFWTGQGLDLINANTFHLYPELWGNVFFMVGLFALGLFCWRGLEVKGGERGRGLLLLLGLQFIALILGPAYHLLIDPNFQWIPILVGLSIFGLVLALWREGRRVQGLWPYIAPLGLIGLGWFLGLLRWPFAPWLILVAHAWVLGLFTVRLFNRREDQLIHKIRLLAEENRLRDEYNNRLLQKQQALTADLLSARAQAEEGAQSKGDLLVALANRFSVPLTRLLNQSRLAQSQNGGQALFGVEREGQDLLAQLGDLLEFSRLLGPLPKYLEAFDPKAELERCMAMHQDDLERLGIVAILETSTGIPLKVRLPRGRFDQLVLRLLGEALALTEGASLEVNLALAGPGELILCIQPTGLKLTEEELASRFEPSLSKAGLGFCIAKGLAEALDGELWVQDQMGLKVCCRIPFLAGQADPGQLGPDLCGQAWLISVSKWRAKRLGVTLPRLGVSLEWLAPELAYARLAQGECPDWILLDQLIPDSNPPSWIKGLSVLELERPPALIQLSQNPELIALEADALAQALSANTPPPGPSPEPQRDWPQMAERYPMRVVVAEDDLVSRLLIKTAFEKLGYHPRIAANGKKLLDLLLSDDADLVLLDIRMPVMDGIEAAKRIQELFPKARRPILVACTSNAFLPDLELYRLIGLDDLLVKPLIVNNLERQIGQWYQKLLSRKGEDF</sequence>
<dbReference type="PANTHER" id="PTHR45339:SF1">
    <property type="entry name" value="HYBRID SIGNAL TRANSDUCTION HISTIDINE KINASE J"/>
    <property type="match status" value="1"/>
</dbReference>
<dbReference type="Pfam" id="PF07695">
    <property type="entry name" value="7TMR-DISM_7TM"/>
    <property type="match status" value="1"/>
</dbReference>
<dbReference type="Gene3D" id="3.40.50.2300">
    <property type="match status" value="1"/>
</dbReference>
<reference evidence="7 8" key="1">
    <citation type="journal article" date="2016" name="Nat. Commun.">
        <title>Thousands of microbial genomes shed light on interconnected biogeochemical processes in an aquifer system.</title>
        <authorList>
            <person name="Anantharaman K."/>
            <person name="Brown C.T."/>
            <person name="Hug L.A."/>
            <person name="Sharon I."/>
            <person name="Castelle C.J."/>
            <person name="Probst A.J."/>
            <person name="Thomas B.C."/>
            <person name="Singh A."/>
            <person name="Wilkins M.J."/>
            <person name="Karaoz U."/>
            <person name="Brodie E.L."/>
            <person name="Williams K.H."/>
            <person name="Hubbard S.S."/>
            <person name="Banfield J.F."/>
        </authorList>
    </citation>
    <scope>NUCLEOTIDE SEQUENCE [LARGE SCALE GENOMIC DNA]</scope>
</reference>
<accession>A0A1F6G7I5</accession>
<dbReference type="AlphaFoldDB" id="A0A1F6G7I5"/>